<organism evidence="1 2">
    <name type="scientific">Pedobacter zeae</name>
    <dbReference type="NCBI Taxonomy" id="1737356"/>
    <lineage>
        <taxon>Bacteria</taxon>
        <taxon>Pseudomonadati</taxon>
        <taxon>Bacteroidota</taxon>
        <taxon>Sphingobacteriia</taxon>
        <taxon>Sphingobacteriales</taxon>
        <taxon>Sphingobacteriaceae</taxon>
        <taxon>Pedobacter</taxon>
    </lineage>
</organism>
<sequence>MMVMQSRIPKNKWVKAIQKPPQKIQIRFMMVDKQPVFDEVSVILTPKGARPTMANLKHWIPKGIPIMVRQRISPPIIYSKKIKIPPKIIQMILPKKFISLV</sequence>
<gene>
    <name evidence="1" type="ORF">GCM10007422_29420</name>
</gene>
<protein>
    <submittedName>
        <fullName evidence="1">Uncharacterized protein</fullName>
    </submittedName>
</protein>
<evidence type="ECO:0000313" key="1">
    <source>
        <dbReference type="EMBL" id="GGH10656.1"/>
    </source>
</evidence>
<evidence type="ECO:0000313" key="2">
    <source>
        <dbReference type="Proteomes" id="UP000642938"/>
    </source>
</evidence>
<proteinExistence type="predicted"/>
<comment type="caution">
    <text evidence="1">The sequence shown here is derived from an EMBL/GenBank/DDBJ whole genome shotgun (WGS) entry which is preliminary data.</text>
</comment>
<keyword evidence="2" id="KW-1185">Reference proteome</keyword>
<name>A0ABQ1Y2P5_9SPHI</name>
<dbReference type="EMBL" id="BMHZ01000003">
    <property type="protein sequence ID" value="GGH10656.1"/>
    <property type="molecule type" value="Genomic_DNA"/>
</dbReference>
<dbReference type="Proteomes" id="UP000642938">
    <property type="component" value="Unassembled WGS sequence"/>
</dbReference>
<reference evidence="2" key="1">
    <citation type="journal article" date="2019" name="Int. J. Syst. Evol. Microbiol.">
        <title>The Global Catalogue of Microorganisms (GCM) 10K type strain sequencing project: providing services to taxonomists for standard genome sequencing and annotation.</title>
        <authorList>
            <consortium name="The Broad Institute Genomics Platform"/>
            <consortium name="The Broad Institute Genome Sequencing Center for Infectious Disease"/>
            <person name="Wu L."/>
            <person name="Ma J."/>
        </authorList>
    </citation>
    <scope>NUCLEOTIDE SEQUENCE [LARGE SCALE GENOMIC DNA]</scope>
    <source>
        <strain evidence="2">CGMCC 1.15287</strain>
    </source>
</reference>
<accession>A0ABQ1Y2P5</accession>